<dbReference type="EMBL" id="JAPDFR010000001">
    <property type="protein sequence ID" value="KAK0392045.1"/>
    <property type="molecule type" value="Genomic_DNA"/>
</dbReference>
<reference evidence="2" key="1">
    <citation type="submission" date="2022-10" db="EMBL/GenBank/DDBJ databases">
        <title>Determination and structural analysis of whole genome sequence of Sarocladium strictum F4-1.</title>
        <authorList>
            <person name="Hu L."/>
            <person name="Jiang Y."/>
        </authorList>
    </citation>
    <scope>NUCLEOTIDE SEQUENCE</scope>
    <source>
        <strain evidence="2">F4-1</strain>
    </source>
</reference>
<name>A0AA39LCG8_SARSR</name>
<keyword evidence="1" id="KW-0812">Transmembrane</keyword>
<organism evidence="2 3">
    <name type="scientific">Sarocladium strictum</name>
    <name type="common">Black bundle disease fungus</name>
    <name type="synonym">Acremonium strictum</name>
    <dbReference type="NCBI Taxonomy" id="5046"/>
    <lineage>
        <taxon>Eukaryota</taxon>
        <taxon>Fungi</taxon>
        <taxon>Dikarya</taxon>
        <taxon>Ascomycota</taxon>
        <taxon>Pezizomycotina</taxon>
        <taxon>Sordariomycetes</taxon>
        <taxon>Hypocreomycetidae</taxon>
        <taxon>Hypocreales</taxon>
        <taxon>Sarocladiaceae</taxon>
        <taxon>Sarocladium</taxon>
    </lineage>
</organism>
<evidence type="ECO:0000256" key="1">
    <source>
        <dbReference type="SAM" id="Phobius"/>
    </source>
</evidence>
<feature type="transmembrane region" description="Helical" evidence="1">
    <location>
        <begin position="85"/>
        <end position="107"/>
    </location>
</feature>
<gene>
    <name evidence="2" type="ORF">NLU13_1543</name>
</gene>
<feature type="transmembrane region" description="Helical" evidence="1">
    <location>
        <begin position="54"/>
        <end position="78"/>
    </location>
</feature>
<sequence length="168" mass="18056">MSEQNHNGGVRAAVGERASGVYNLAQRSLDRVVPPSSRQRAYEGASGFAAERPILFSFIVSQLLLSFLPVLLFTAFALSTVAFSLGAALVFALFWIGVAFMLLVPTLLVTSSIAVLVWGWAVGSFLVARWLYRHAPVAVQGDVRIDAAGRSLDVVKGENGLDASFEKK</sequence>
<keyword evidence="1" id="KW-0472">Membrane</keyword>
<feature type="transmembrane region" description="Helical" evidence="1">
    <location>
        <begin position="113"/>
        <end position="132"/>
    </location>
</feature>
<accession>A0AA39LCG8</accession>
<dbReference type="Proteomes" id="UP001175261">
    <property type="component" value="Unassembled WGS sequence"/>
</dbReference>
<proteinExistence type="predicted"/>
<evidence type="ECO:0000313" key="2">
    <source>
        <dbReference type="EMBL" id="KAK0392045.1"/>
    </source>
</evidence>
<keyword evidence="1" id="KW-1133">Transmembrane helix</keyword>
<dbReference type="AlphaFoldDB" id="A0AA39LCG8"/>
<comment type="caution">
    <text evidence="2">The sequence shown here is derived from an EMBL/GenBank/DDBJ whole genome shotgun (WGS) entry which is preliminary data.</text>
</comment>
<dbReference type="Pfam" id="PF16015">
    <property type="entry name" value="Promethin"/>
    <property type="match status" value="1"/>
</dbReference>
<evidence type="ECO:0000313" key="3">
    <source>
        <dbReference type="Proteomes" id="UP001175261"/>
    </source>
</evidence>
<protein>
    <submittedName>
        <fullName evidence="2">Uncharacterized protein</fullName>
    </submittedName>
</protein>
<keyword evidence="3" id="KW-1185">Reference proteome</keyword>